<dbReference type="PANTHER" id="PTHR48104">
    <property type="entry name" value="METACASPASE-4"/>
    <property type="match status" value="1"/>
</dbReference>
<comment type="caution">
    <text evidence="3">The sequence shown here is derived from an EMBL/GenBank/DDBJ whole genome shotgun (WGS) entry which is preliminary data.</text>
</comment>
<dbReference type="GO" id="GO:0006508">
    <property type="term" value="P:proteolysis"/>
    <property type="evidence" value="ECO:0007669"/>
    <property type="project" value="InterPro"/>
</dbReference>
<dbReference type="Gene3D" id="3.40.50.1460">
    <property type="match status" value="1"/>
</dbReference>
<accession>A0A2U2HCB2</accession>
<dbReference type="SUPFAM" id="SSF52129">
    <property type="entry name" value="Caspase-like"/>
    <property type="match status" value="1"/>
</dbReference>
<dbReference type="PANTHER" id="PTHR48104:SF30">
    <property type="entry name" value="METACASPASE-1"/>
    <property type="match status" value="1"/>
</dbReference>
<evidence type="ECO:0000313" key="3">
    <source>
        <dbReference type="EMBL" id="PWF40537.1"/>
    </source>
</evidence>
<dbReference type="OrthoDB" id="8765742at2"/>
<proteinExistence type="predicted"/>
<organism evidence="3 4">
    <name type="scientific">Massilia glaciei</name>
    <dbReference type="NCBI Taxonomy" id="1524097"/>
    <lineage>
        <taxon>Bacteria</taxon>
        <taxon>Pseudomonadati</taxon>
        <taxon>Pseudomonadota</taxon>
        <taxon>Betaproteobacteria</taxon>
        <taxon>Burkholderiales</taxon>
        <taxon>Oxalobacteraceae</taxon>
        <taxon>Telluria group</taxon>
        <taxon>Massilia</taxon>
    </lineage>
</organism>
<protein>
    <submittedName>
        <fullName evidence="3">Caspase family protein</fullName>
    </submittedName>
</protein>
<reference evidence="3 4" key="1">
    <citation type="submission" date="2018-04" db="EMBL/GenBank/DDBJ databases">
        <title>Massilia violaceinigra sp. nov., a novel purple-pigmented bacterium isolated from Tianshan glacier, Xinjiang, China.</title>
        <authorList>
            <person name="Wang H."/>
        </authorList>
    </citation>
    <scope>NUCLEOTIDE SEQUENCE [LARGE SCALE GENOMIC DNA]</scope>
    <source>
        <strain evidence="3 4">B448-2</strain>
    </source>
</reference>
<dbReference type="GO" id="GO:0004197">
    <property type="term" value="F:cysteine-type endopeptidase activity"/>
    <property type="evidence" value="ECO:0007669"/>
    <property type="project" value="InterPro"/>
</dbReference>
<evidence type="ECO:0000313" key="4">
    <source>
        <dbReference type="Proteomes" id="UP000241421"/>
    </source>
</evidence>
<feature type="region of interest" description="Disordered" evidence="1">
    <location>
        <begin position="34"/>
        <end position="53"/>
    </location>
</feature>
<gene>
    <name evidence="3" type="ORF">C7C56_025815</name>
</gene>
<dbReference type="InterPro" id="IPR050452">
    <property type="entry name" value="Metacaspase"/>
</dbReference>
<name>A0A2U2HCB2_9BURK</name>
<evidence type="ECO:0000259" key="2">
    <source>
        <dbReference type="Pfam" id="PF00656"/>
    </source>
</evidence>
<dbReference type="AlphaFoldDB" id="A0A2U2HCB2"/>
<dbReference type="GO" id="GO:0005737">
    <property type="term" value="C:cytoplasm"/>
    <property type="evidence" value="ECO:0007669"/>
    <property type="project" value="TreeGrafter"/>
</dbReference>
<dbReference type="Proteomes" id="UP000241421">
    <property type="component" value="Unassembled WGS sequence"/>
</dbReference>
<dbReference type="InterPro" id="IPR029030">
    <property type="entry name" value="Caspase-like_dom_sf"/>
</dbReference>
<evidence type="ECO:0000256" key="1">
    <source>
        <dbReference type="SAM" id="MobiDB-lite"/>
    </source>
</evidence>
<sequence>MDDAADRAGRGCHQDRAWQRHACRSLRAIPPGAASERPAEAISGSSWQQRPPLAQLPGRTVNLRARSLVLVCALLSLTGPGAHAGDRHALLVGVSHYPTLNSRRQLPGARNDVDMMRAVLGRAGFGAGDIAVLAHALPGARTPTRLAILGALERLGRLAAPGKFIYLHFSGHGSQQPAAPGELAGETDGLDEIFLPADIGSWDGSAGVVRNAIVDQEFKQAIARMRARGATVWAVFDTCHAGTMSRSGEEGTRELAPGALGIPSELLKKHRRLASARTGFPAPAGRRRETAERGGLAVFYAAQSDQTTLEERFPDENGKPYGVFSYALAQALSAWPGASYRQLGERILTRYAAQNRYFPTPLFEGEMLDRPVFGGPALPPPQQWPVEHDKVAGTLSIAAGTLNQFGEGAVFAVAPAAAGGAGSAPVYLKATQVDILRSTLLPLGGDAAPDIKPGASARLVDPGLALSLRVAAPERPTGTLRAALARLRSAPAGGVPIIFRGAGQRADVALAARGAKIWLIPQGSRGAGPGREGGLSVPVGRDGKILAARLYERLERIAKIQNLLKLAAQMPLGAAGDKRTLSMQVRAAGSTQRFSVAKAEPARLRAGDRAYFRFDNGGTRSVDLTLLFLDSNFGIAPVFPYNSGEINRIEPGGHVEVAIDITSGTLGRERVLAIAVEAAPFSLVADFSFLAQRGAPADAPERNGDPDRDAAAGLHALLANAGFGAPHARGAGAPASWPRAAMAWYGWTTLARANP</sequence>
<dbReference type="InterPro" id="IPR011600">
    <property type="entry name" value="Pept_C14_caspase"/>
</dbReference>
<dbReference type="EMBL" id="PXWF02000322">
    <property type="protein sequence ID" value="PWF40537.1"/>
    <property type="molecule type" value="Genomic_DNA"/>
</dbReference>
<feature type="domain" description="Peptidase C14 caspase" evidence="2">
    <location>
        <begin position="87"/>
        <end position="370"/>
    </location>
</feature>
<keyword evidence="4" id="KW-1185">Reference proteome</keyword>
<dbReference type="Pfam" id="PF00656">
    <property type="entry name" value="Peptidase_C14"/>
    <property type="match status" value="1"/>
</dbReference>